<evidence type="ECO:0000313" key="1">
    <source>
        <dbReference type="EMBL" id="CAJ1394598.1"/>
    </source>
</evidence>
<comment type="caution">
    <text evidence="1">The sequence shown here is derived from an EMBL/GenBank/DDBJ whole genome shotgun (WGS) entry which is preliminary data.</text>
</comment>
<sequence length="446" mass="47501">MARDEHTLSAFASTVSSGTQRILSSATSTASVVGSQADVQARRLGHKTKQLLASAMEKLGEGKRLFRASLPPLPAGLHQHPEGTVELQLPSTEAERLECLRDLGRTMLGGSILVLGRRRLYPVRPESSAVGAVSAQSCGAALEALQDAIAQELLDQGFGLNEEGAATALMCRRGTLGVSMHEEDDTPDPEHLQKLRERKIDQGALRTLAEECAVNISVSPGMQLVVECGLPPTLLQPTFVICLGGGQVRVLTFAFVGGPVTGDRPDRKRTPFSIRLATDDLIAAAAARNPKPRVGEEKSPSIAKLRYAAHAVDPAVHTTLDMIVLLEEELFQANEVGDWKKLAALDLISEEDLSPEAEPSIDRKRMESESWAVQTDLAEGPAGQVAHSPAGTAQLPGLPQEAAKWRFSWLLQGLRPKAEPAQGYSSPEAESISLGLAGSVYGTGGL</sequence>
<dbReference type="AlphaFoldDB" id="A0AA36N9V4"/>
<evidence type="ECO:0000313" key="2">
    <source>
        <dbReference type="Proteomes" id="UP001178507"/>
    </source>
</evidence>
<dbReference type="Proteomes" id="UP001178507">
    <property type="component" value="Unassembled WGS sequence"/>
</dbReference>
<dbReference type="EMBL" id="CAUJNA010002890">
    <property type="protein sequence ID" value="CAJ1394598.1"/>
    <property type="molecule type" value="Genomic_DNA"/>
</dbReference>
<accession>A0AA36N9V4</accession>
<proteinExistence type="predicted"/>
<protein>
    <submittedName>
        <fullName evidence="1">Uncharacterized protein</fullName>
    </submittedName>
</protein>
<keyword evidence="2" id="KW-1185">Reference proteome</keyword>
<organism evidence="1 2">
    <name type="scientific">Effrenium voratum</name>
    <dbReference type="NCBI Taxonomy" id="2562239"/>
    <lineage>
        <taxon>Eukaryota</taxon>
        <taxon>Sar</taxon>
        <taxon>Alveolata</taxon>
        <taxon>Dinophyceae</taxon>
        <taxon>Suessiales</taxon>
        <taxon>Symbiodiniaceae</taxon>
        <taxon>Effrenium</taxon>
    </lineage>
</organism>
<gene>
    <name evidence="1" type="ORF">EVOR1521_LOCUS19216</name>
</gene>
<name>A0AA36N9V4_9DINO</name>
<reference evidence="1" key="1">
    <citation type="submission" date="2023-08" db="EMBL/GenBank/DDBJ databases">
        <authorList>
            <person name="Chen Y."/>
            <person name="Shah S."/>
            <person name="Dougan E. K."/>
            <person name="Thang M."/>
            <person name="Chan C."/>
        </authorList>
    </citation>
    <scope>NUCLEOTIDE SEQUENCE</scope>
</reference>